<dbReference type="KEGG" id="ocm:CBP12_01645"/>
<dbReference type="EMBL" id="CP021376">
    <property type="protein sequence ID" value="ART79011.1"/>
    <property type="molecule type" value="Genomic_DNA"/>
</dbReference>
<evidence type="ECO:0000256" key="6">
    <source>
        <dbReference type="SAM" id="Phobius"/>
    </source>
</evidence>
<gene>
    <name evidence="7" type="ORF">CBP12_01645</name>
</gene>
<keyword evidence="5 6" id="KW-0472">Membrane</keyword>
<reference evidence="8" key="1">
    <citation type="submission" date="2017-05" db="EMBL/GenBank/DDBJ databases">
        <authorList>
            <person name="Sung H."/>
        </authorList>
    </citation>
    <scope>NUCLEOTIDE SEQUENCE [LARGE SCALE GENOMIC DNA]</scope>
    <source>
        <strain evidence="8">AMac2203</strain>
    </source>
</reference>
<keyword evidence="4 6" id="KW-1133">Transmembrane helix</keyword>
<feature type="transmembrane region" description="Helical" evidence="6">
    <location>
        <begin position="34"/>
        <end position="60"/>
    </location>
</feature>
<organism evidence="7 8">
    <name type="scientific">Oceanisphaera avium</name>
    <dbReference type="NCBI Taxonomy" id="1903694"/>
    <lineage>
        <taxon>Bacteria</taxon>
        <taxon>Pseudomonadati</taxon>
        <taxon>Pseudomonadota</taxon>
        <taxon>Gammaproteobacteria</taxon>
        <taxon>Aeromonadales</taxon>
        <taxon>Aeromonadaceae</taxon>
        <taxon>Oceanisphaera</taxon>
    </lineage>
</organism>
<dbReference type="AlphaFoldDB" id="A0A1Y0CUI8"/>
<dbReference type="PANTHER" id="PTHR30213">
    <property type="entry name" value="INNER MEMBRANE PROTEIN YHJD"/>
    <property type="match status" value="1"/>
</dbReference>
<evidence type="ECO:0000313" key="8">
    <source>
        <dbReference type="Proteomes" id="UP000243793"/>
    </source>
</evidence>
<feature type="transmembrane region" description="Helical" evidence="6">
    <location>
        <begin position="176"/>
        <end position="197"/>
    </location>
</feature>
<dbReference type="OrthoDB" id="8680520at2"/>
<evidence type="ECO:0000256" key="4">
    <source>
        <dbReference type="ARBA" id="ARBA00022989"/>
    </source>
</evidence>
<dbReference type="Proteomes" id="UP000243793">
    <property type="component" value="Chromosome"/>
</dbReference>
<name>A0A1Y0CUI8_9GAMM</name>
<keyword evidence="2" id="KW-1003">Cell membrane</keyword>
<feature type="transmembrane region" description="Helical" evidence="6">
    <location>
        <begin position="242"/>
        <end position="267"/>
    </location>
</feature>
<dbReference type="PIRSF" id="PIRSF035875">
    <property type="entry name" value="RNase_BN"/>
    <property type="match status" value="1"/>
</dbReference>
<protein>
    <submittedName>
        <fullName evidence="7">Uncharacterized protein</fullName>
    </submittedName>
</protein>
<feature type="transmembrane region" description="Helical" evidence="6">
    <location>
        <begin position="101"/>
        <end position="118"/>
    </location>
</feature>
<dbReference type="GO" id="GO:0005886">
    <property type="term" value="C:plasma membrane"/>
    <property type="evidence" value="ECO:0007669"/>
    <property type="project" value="UniProtKB-SubCell"/>
</dbReference>
<dbReference type="Pfam" id="PF03631">
    <property type="entry name" value="Virul_fac_BrkB"/>
    <property type="match status" value="1"/>
</dbReference>
<dbReference type="InterPro" id="IPR017039">
    <property type="entry name" value="Virul_fac_BrkB"/>
</dbReference>
<dbReference type="RefSeq" id="WP_086962344.1">
    <property type="nucleotide sequence ID" value="NZ_CP021376.1"/>
</dbReference>
<proteinExistence type="predicted"/>
<sequence length="287" mass="31989">MARLTQYPARPVHLLRQLASFMWRVIRHFLSNHGVLLAGGVGYNVLLSAVPMLALLTVLLTKVVDESQLLEVMAIQTQHFAPAHASLLLDAVQAFLNSRDIIGIVGVPIMLFFSSFAFRMLEESLAIIFHRVKTPRRRFWISAILPYAFILILGAGLLGLTLVFSVINALYEAPSLLLYVISFMGVFMLFSAIYKVLPIVHISSKRALVGGLVAAILWEATRLLLMYYFINISFVNVIYGSLATIIVILISLEVSSIILLLGAQVIAELERSERHGLPWYMAPPLKE</sequence>
<dbReference type="PANTHER" id="PTHR30213:SF0">
    <property type="entry name" value="UPF0761 MEMBRANE PROTEIN YIHY"/>
    <property type="match status" value="1"/>
</dbReference>
<feature type="transmembrane region" description="Helical" evidence="6">
    <location>
        <begin position="139"/>
        <end position="164"/>
    </location>
</feature>
<dbReference type="NCBIfam" id="TIGR00765">
    <property type="entry name" value="yihY_not_rbn"/>
    <property type="match status" value="1"/>
</dbReference>
<evidence type="ECO:0000256" key="3">
    <source>
        <dbReference type="ARBA" id="ARBA00022692"/>
    </source>
</evidence>
<accession>A0A1Y0CUI8</accession>
<evidence type="ECO:0000256" key="5">
    <source>
        <dbReference type="ARBA" id="ARBA00023136"/>
    </source>
</evidence>
<evidence type="ECO:0000256" key="2">
    <source>
        <dbReference type="ARBA" id="ARBA00022475"/>
    </source>
</evidence>
<comment type="subcellular location">
    <subcellularLocation>
        <location evidence="1">Cell membrane</location>
        <topology evidence="1">Multi-pass membrane protein</topology>
    </subcellularLocation>
</comment>
<keyword evidence="8" id="KW-1185">Reference proteome</keyword>
<evidence type="ECO:0000256" key="1">
    <source>
        <dbReference type="ARBA" id="ARBA00004651"/>
    </source>
</evidence>
<evidence type="ECO:0000313" key="7">
    <source>
        <dbReference type="EMBL" id="ART79011.1"/>
    </source>
</evidence>
<keyword evidence="3 6" id="KW-0812">Transmembrane</keyword>
<feature type="transmembrane region" description="Helical" evidence="6">
    <location>
        <begin position="209"/>
        <end position="230"/>
    </location>
</feature>